<protein>
    <submittedName>
        <fullName evidence="1">Carbohydrate ABC transporter substrate-binding protein</fullName>
    </submittedName>
</protein>
<reference evidence="1" key="2">
    <citation type="journal article" date="2021" name="PeerJ">
        <title>Extensive microbial diversity within the chicken gut microbiome revealed by metagenomics and culture.</title>
        <authorList>
            <person name="Gilroy R."/>
            <person name="Ravi A."/>
            <person name="Getino M."/>
            <person name="Pursley I."/>
            <person name="Horton D.L."/>
            <person name="Alikhan N.F."/>
            <person name="Baker D."/>
            <person name="Gharbi K."/>
            <person name="Hall N."/>
            <person name="Watson M."/>
            <person name="Adriaenssens E.M."/>
            <person name="Foster-Nyarko E."/>
            <person name="Jarju S."/>
            <person name="Secka A."/>
            <person name="Antonio M."/>
            <person name="Oren A."/>
            <person name="Chaudhuri R.R."/>
            <person name="La Ragione R."/>
            <person name="Hildebrand F."/>
            <person name="Pallen M.J."/>
        </authorList>
    </citation>
    <scope>NUCLEOTIDE SEQUENCE</scope>
    <source>
        <strain evidence="1">ChiSjej3B21-11622</strain>
    </source>
</reference>
<dbReference type="Gene3D" id="3.40.190.10">
    <property type="entry name" value="Periplasmic binding protein-like II"/>
    <property type="match status" value="1"/>
</dbReference>
<dbReference type="PANTHER" id="PTHR43649">
    <property type="entry name" value="ARABINOSE-BINDING PROTEIN-RELATED"/>
    <property type="match status" value="1"/>
</dbReference>
<comment type="caution">
    <text evidence="1">The sequence shown here is derived from an EMBL/GenBank/DDBJ whole genome shotgun (WGS) entry which is preliminary data.</text>
</comment>
<dbReference type="AlphaFoldDB" id="A0A9D0ZTC1"/>
<dbReference type="InterPro" id="IPR050490">
    <property type="entry name" value="Bact_solute-bd_prot1"/>
</dbReference>
<name>A0A9D0ZTC1_9FIRM</name>
<gene>
    <name evidence="1" type="ORF">IAB26_01890</name>
</gene>
<sequence>MVGSMFATYVPAQASEGEKVKLTFYGWSDEEDYLQPLFDAFNEQSETSYIEPQYCAVGEYEEVVLSALAAGTPIDVLAINGLSPMSNYQEKGLLSDMSEYAESSGFDPAEVYGATYSDANIDGMHGIPYRNAVWFMYYNRDLLDELGVEIQTETSYTWDEFNDICLEVEEKLKEAGRDIESDPNNGCYAGLVGMNLNTTIAQRGVSLDSEEAPDAIREYWTLWNEFQENGTHLPYAQKLEYGTNVGSVYWTPGRVAFFQNATWGISTYNEQMKTGEMAFQYGIMPMPVPEGEADQTNLSNPNFLGIPTTSEHAEEAYKFIEFACSHDGAMILAEQGVLPAYSDDEVSAAYTEYAAQPDDALANIISSPNNRLTDLCFEGYAEVQAAYEEDMESYLVGNMTIDEAIDDFLAKRANILGE</sequence>
<organism evidence="1 2">
    <name type="scientific">Candidatus Limivivens merdigallinarum</name>
    <dbReference type="NCBI Taxonomy" id="2840859"/>
    <lineage>
        <taxon>Bacteria</taxon>
        <taxon>Bacillati</taxon>
        <taxon>Bacillota</taxon>
        <taxon>Clostridia</taxon>
        <taxon>Lachnospirales</taxon>
        <taxon>Lachnospiraceae</taxon>
        <taxon>Lachnospiraceae incertae sedis</taxon>
        <taxon>Candidatus Limivivens</taxon>
    </lineage>
</organism>
<dbReference type="Proteomes" id="UP000886886">
    <property type="component" value="Unassembled WGS sequence"/>
</dbReference>
<reference evidence="1" key="1">
    <citation type="submission" date="2020-10" db="EMBL/GenBank/DDBJ databases">
        <authorList>
            <person name="Gilroy R."/>
        </authorList>
    </citation>
    <scope>NUCLEOTIDE SEQUENCE</scope>
    <source>
        <strain evidence="1">ChiSjej3B21-11622</strain>
    </source>
</reference>
<dbReference type="EMBL" id="DVFT01000026">
    <property type="protein sequence ID" value="HIQ95292.1"/>
    <property type="molecule type" value="Genomic_DNA"/>
</dbReference>
<proteinExistence type="predicted"/>
<dbReference type="Pfam" id="PF13416">
    <property type="entry name" value="SBP_bac_8"/>
    <property type="match status" value="1"/>
</dbReference>
<accession>A0A9D0ZTC1</accession>
<evidence type="ECO:0000313" key="1">
    <source>
        <dbReference type="EMBL" id="HIQ95292.1"/>
    </source>
</evidence>
<dbReference type="InterPro" id="IPR006059">
    <property type="entry name" value="SBP"/>
</dbReference>
<evidence type="ECO:0000313" key="2">
    <source>
        <dbReference type="Proteomes" id="UP000886886"/>
    </source>
</evidence>
<dbReference type="SUPFAM" id="SSF53850">
    <property type="entry name" value="Periplasmic binding protein-like II"/>
    <property type="match status" value="1"/>
</dbReference>
<dbReference type="PANTHER" id="PTHR43649:SF12">
    <property type="entry name" value="DIACETYLCHITOBIOSE BINDING PROTEIN DASA"/>
    <property type="match status" value="1"/>
</dbReference>